<evidence type="ECO:0000313" key="2">
    <source>
        <dbReference type="Proteomes" id="UP001151081"/>
    </source>
</evidence>
<dbReference type="EMBL" id="JAGTJJ010000054">
    <property type="protein sequence ID" value="MDC3987557.1"/>
    <property type="molecule type" value="Genomic_DNA"/>
</dbReference>
<comment type="caution">
    <text evidence="1">The sequence shown here is derived from an EMBL/GenBank/DDBJ whole genome shotgun (WGS) entry which is preliminary data.</text>
</comment>
<dbReference type="AlphaFoldDB" id="A0A9X3XC30"/>
<accession>A0A9X3XC30</accession>
<protein>
    <submittedName>
        <fullName evidence="1">Uncharacterized protein</fullName>
    </submittedName>
</protein>
<name>A0A9X3XC30_9BACT</name>
<reference evidence="1 2" key="1">
    <citation type="submission" date="2021-04" db="EMBL/GenBank/DDBJ databases">
        <title>Genome analysis of Polyangium sp.</title>
        <authorList>
            <person name="Li Y."/>
            <person name="Wang J."/>
        </authorList>
    </citation>
    <scope>NUCLEOTIDE SEQUENCE [LARGE SCALE GENOMIC DNA]</scope>
    <source>
        <strain evidence="1 2">SDU14</strain>
    </source>
</reference>
<gene>
    <name evidence="1" type="ORF">KEG57_44230</name>
</gene>
<dbReference type="Proteomes" id="UP001151081">
    <property type="component" value="Unassembled WGS sequence"/>
</dbReference>
<evidence type="ECO:0000313" key="1">
    <source>
        <dbReference type="EMBL" id="MDC3987557.1"/>
    </source>
</evidence>
<sequence>MDETFRQHVRAIAAEGKGEPFGGRTFLPLVTLDSGARVGVDGDGTFVLASAEGDTITPYSTEDAHVFHEVLEWKRDAFDDKLEEAGRALGLPELAASLAFPAFGIVRAVLAKNMHYTTRLALSWLLPSELRQVQDDIRRVAEDRQLPTALRDFARRLLVSP</sequence>
<dbReference type="RefSeq" id="WP_272423046.1">
    <property type="nucleotide sequence ID" value="NZ_JAGTJJ010000054.1"/>
</dbReference>
<organism evidence="1 2">
    <name type="scientific">Polyangium jinanense</name>
    <dbReference type="NCBI Taxonomy" id="2829994"/>
    <lineage>
        <taxon>Bacteria</taxon>
        <taxon>Pseudomonadati</taxon>
        <taxon>Myxococcota</taxon>
        <taxon>Polyangia</taxon>
        <taxon>Polyangiales</taxon>
        <taxon>Polyangiaceae</taxon>
        <taxon>Polyangium</taxon>
    </lineage>
</organism>
<proteinExistence type="predicted"/>
<keyword evidence="2" id="KW-1185">Reference proteome</keyword>